<dbReference type="AlphaFoldDB" id="A0A0D6PZS3"/>
<evidence type="ECO:0000313" key="1">
    <source>
        <dbReference type="EMBL" id="GAN96802.1"/>
    </source>
</evidence>
<organism evidence="1 2">
    <name type="scientific">Komagataeibacter europaeus NBRC 3261</name>
    <dbReference type="NCBI Taxonomy" id="1234669"/>
    <lineage>
        <taxon>Bacteria</taxon>
        <taxon>Pseudomonadati</taxon>
        <taxon>Pseudomonadota</taxon>
        <taxon>Alphaproteobacteria</taxon>
        <taxon>Acetobacterales</taxon>
        <taxon>Acetobacteraceae</taxon>
        <taxon>Komagataeibacter</taxon>
    </lineage>
</organism>
<gene>
    <name evidence="1" type="ORF">Geu3261_0105_005</name>
</gene>
<evidence type="ECO:0000313" key="2">
    <source>
        <dbReference type="Proteomes" id="UP000032675"/>
    </source>
</evidence>
<dbReference type="RefSeq" id="WP_048851496.1">
    <property type="nucleotide sequence ID" value="NZ_BANI01000095.1"/>
</dbReference>
<proteinExistence type="predicted"/>
<name>A0A0D6PZS3_KOMEU</name>
<protein>
    <submittedName>
        <fullName evidence="1">Uncharacterized protein</fullName>
    </submittedName>
</protein>
<dbReference type="EMBL" id="BANI01000095">
    <property type="protein sequence ID" value="GAN96802.1"/>
    <property type="molecule type" value="Genomic_DNA"/>
</dbReference>
<accession>A0A0D6PZS3</accession>
<sequence length="108" mass="12069">MSAALHTIIPARAPRAGSVIVMDALRRVTEHTRFNHPDAFDPLLEDLILYLRDMRRVTPPLCASLIAQALDVQPSICNRAREQVIVTFFRSLPPSMTVRHILSGLEGL</sequence>
<comment type="caution">
    <text evidence="1">The sequence shown here is derived from an EMBL/GenBank/DDBJ whole genome shotgun (WGS) entry which is preliminary data.</text>
</comment>
<reference evidence="1 2" key="1">
    <citation type="submission" date="2012-11" db="EMBL/GenBank/DDBJ databases">
        <title>Whole genome sequence of Gluconacetobacter europaeus NBRC3261.</title>
        <authorList>
            <person name="Azuma Y."/>
            <person name="Higashiura N."/>
            <person name="Hirakawa H."/>
            <person name="Matsushita K."/>
        </authorList>
    </citation>
    <scope>NUCLEOTIDE SEQUENCE [LARGE SCALE GENOMIC DNA]</scope>
    <source>
        <strain evidence="1 2">NBRC 3261</strain>
    </source>
</reference>
<dbReference type="Proteomes" id="UP000032675">
    <property type="component" value="Unassembled WGS sequence"/>
</dbReference>